<evidence type="ECO:0000256" key="2">
    <source>
        <dbReference type="ARBA" id="ARBA00022803"/>
    </source>
</evidence>
<dbReference type="Pfam" id="PF14559">
    <property type="entry name" value="TPR_19"/>
    <property type="match status" value="1"/>
</dbReference>
<dbReference type="InterPro" id="IPR011990">
    <property type="entry name" value="TPR-like_helical_dom_sf"/>
</dbReference>
<dbReference type="InterPro" id="IPR051012">
    <property type="entry name" value="CellSynth/LPSAsmb/PSIAsmb"/>
</dbReference>
<dbReference type="PATRIC" id="fig|1664069.3.peg.1629"/>
<dbReference type="Pfam" id="PF13429">
    <property type="entry name" value="TPR_15"/>
    <property type="match status" value="1"/>
</dbReference>
<dbReference type="SMART" id="SM00028">
    <property type="entry name" value="TPR"/>
    <property type="match status" value="6"/>
</dbReference>
<dbReference type="EMBL" id="LECW02000004">
    <property type="protein sequence ID" value="KRT94905.1"/>
    <property type="molecule type" value="Genomic_DNA"/>
</dbReference>
<protein>
    <submittedName>
        <fullName evidence="5">Tetratricopeptide repeat protein</fullName>
    </submittedName>
</protein>
<dbReference type="Gene3D" id="1.25.40.10">
    <property type="entry name" value="Tetratricopeptide repeat domain"/>
    <property type="match status" value="2"/>
</dbReference>
<dbReference type="PROSITE" id="PS50293">
    <property type="entry name" value="TPR_REGION"/>
    <property type="match status" value="1"/>
</dbReference>
<evidence type="ECO:0000256" key="3">
    <source>
        <dbReference type="PROSITE-ProRule" id="PRU00339"/>
    </source>
</evidence>
<keyword evidence="1" id="KW-0677">Repeat</keyword>
<dbReference type="InterPro" id="IPR002885">
    <property type="entry name" value="PPR_rpt"/>
</dbReference>
<dbReference type="InterPro" id="IPR019734">
    <property type="entry name" value="TPR_rpt"/>
</dbReference>
<dbReference type="OrthoDB" id="2080803at2"/>
<reference evidence="4 6" key="1">
    <citation type="journal article" date="2015" name="Int. J. Syst. Evol. Microbiol.">
        <title>Bacillus glycinifermentans sp. nov., isolated from fermented soybean paste.</title>
        <authorList>
            <person name="Kim S.J."/>
            <person name="Dunlap C.A."/>
            <person name="Kwon S.W."/>
            <person name="Rooney A.P."/>
        </authorList>
    </citation>
    <scope>NUCLEOTIDE SEQUENCE [LARGE SCALE GENOMIC DNA]</scope>
    <source>
        <strain evidence="4 6">GO-13</strain>
    </source>
</reference>
<dbReference type="AlphaFoldDB" id="A0A0J6EXI2"/>
<accession>A0A0J6EXI2</accession>
<feature type="repeat" description="TPR" evidence="3">
    <location>
        <begin position="374"/>
        <end position="407"/>
    </location>
</feature>
<dbReference type="InterPro" id="IPR013105">
    <property type="entry name" value="TPR_2"/>
</dbReference>
<dbReference type="PANTHER" id="PTHR45586:SF15">
    <property type="entry name" value="TPR REPEAT-CONTAINING PROTEIN YPIA"/>
    <property type="match status" value="1"/>
</dbReference>
<dbReference type="Proteomes" id="UP000036168">
    <property type="component" value="Unassembled WGS sequence"/>
</dbReference>
<dbReference type="EMBL" id="JARRTL010000008">
    <property type="protein sequence ID" value="MEC0484667.1"/>
    <property type="molecule type" value="Genomic_DNA"/>
</dbReference>
<dbReference type="Pfam" id="PF07719">
    <property type="entry name" value="TPR_2"/>
    <property type="match status" value="1"/>
</dbReference>
<name>A0A0J6EXI2_9BACI</name>
<feature type="repeat" description="TPR" evidence="3">
    <location>
        <begin position="171"/>
        <end position="204"/>
    </location>
</feature>
<reference evidence="4" key="2">
    <citation type="submission" date="2015-10" db="EMBL/GenBank/DDBJ databases">
        <authorList>
            <person name="Gilbert D.G."/>
        </authorList>
    </citation>
    <scope>NUCLEOTIDE SEQUENCE</scope>
    <source>
        <strain evidence="4">GO-13</strain>
    </source>
</reference>
<evidence type="ECO:0000313" key="4">
    <source>
        <dbReference type="EMBL" id="KRT94905.1"/>
    </source>
</evidence>
<proteinExistence type="predicted"/>
<evidence type="ECO:0000256" key="1">
    <source>
        <dbReference type="ARBA" id="ARBA00022737"/>
    </source>
</evidence>
<comment type="caution">
    <text evidence="4">The sequence shown here is derived from an EMBL/GenBank/DDBJ whole genome shotgun (WGS) entry which is preliminary data.</text>
</comment>
<sequence length="424" mass="47952">MNTSIQEAIKLVEAGQTESGLKKLAEITPALHDEDKATIAQLYYEWGIVDRAIAIVSDLHELYPEESELTCFYAELLIETDQEEEALRVLETIPETDQAYAESLLLMADLYQMQGLFEVSEQKLLKAKSILPDEPVIDFALGELYFAQGAYKKAVAQYKKAAGEKAVVGGVSVYQRLAESLSSSGEFEEALEWYEKAVRENPEPNTLFGYGFTALKAGYPKTAIKQLTELQELDPAYSSLYKPLANSYEEEGLYEEAFETAKEGIRVDEFNKELYLSAAKAALKTKRPADAKDLLQEALALDPGYIEAVHTLLALYLEEEDFESIIDLVEDVRKYGEDDPKFTWFLASAYAGIEEYEKAGREFEAAFSNYREDGDFLYEYAIFLLEEGKRKEALPLLKKIVALDPANEEVHEMIFRIEDENSFE</sequence>
<evidence type="ECO:0000313" key="7">
    <source>
        <dbReference type="Proteomes" id="UP001341297"/>
    </source>
</evidence>
<keyword evidence="7" id="KW-1185">Reference proteome</keyword>
<organism evidence="4 6">
    <name type="scientific">Bacillus glycinifermentans</name>
    <dbReference type="NCBI Taxonomy" id="1664069"/>
    <lineage>
        <taxon>Bacteria</taxon>
        <taxon>Bacillati</taxon>
        <taxon>Bacillota</taxon>
        <taxon>Bacilli</taxon>
        <taxon>Bacillales</taxon>
        <taxon>Bacillaceae</taxon>
        <taxon>Bacillus</taxon>
    </lineage>
</organism>
<dbReference type="RefSeq" id="WP_048406185.1">
    <property type="nucleotide sequence ID" value="NZ_CP023481.1"/>
</dbReference>
<evidence type="ECO:0000313" key="5">
    <source>
        <dbReference type="EMBL" id="MEC0484667.1"/>
    </source>
</evidence>
<dbReference type="STRING" id="1664069.BGLY_2669"/>
<dbReference type="PROSITE" id="PS50005">
    <property type="entry name" value="TPR"/>
    <property type="match status" value="2"/>
</dbReference>
<keyword evidence="2 3" id="KW-0802">TPR repeat</keyword>
<dbReference type="Proteomes" id="UP001341297">
    <property type="component" value="Unassembled WGS sequence"/>
</dbReference>
<evidence type="ECO:0000313" key="6">
    <source>
        <dbReference type="Proteomes" id="UP000036168"/>
    </source>
</evidence>
<dbReference type="PROSITE" id="PS51375">
    <property type="entry name" value="PPR"/>
    <property type="match status" value="1"/>
</dbReference>
<dbReference type="SUPFAM" id="SSF48452">
    <property type="entry name" value="TPR-like"/>
    <property type="match status" value="3"/>
</dbReference>
<gene>
    <name evidence="4" type="ORF">AB447_210215</name>
    <name evidence="5" type="ORF">P8828_07360</name>
</gene>
<dbReference type="PANTHER" id="PTHR45586">
    <property type="entry name" value="TPR REPEAT-CONTAINING PROTEIN PA4667"/>
    <property type="match status" value="1"/>
</dbReference>
<reference evidence="5 7" key="3">
    <citation type="submission" date="2023-03" db="EMBL/GenBank/DDBJ databases">
        <title>Agriculturally important microbes genome sequencing.</title>
        <authorList>
            <person name="Dunlap C."/>
        </authorList>
    </citation>
    <scope>NUCLEOTIDE SEQUENCE [LARGE SCALE GENOMIC DNA]</scope>
    <source>
        <strain evidence="5 7">CBP-3203</strain>
    </source>
</reference>